<dbReference type="Proteomes" id="UP000297245">
    <property type="component" value="Unassembled WGS sequence"/>
</dbReference>
<evidence type="ECO:0000256" key="4">
    <source>
        <dbReference type="ARBA" id="ARBA00022679"/>
    </source>
</evidence>
<keyword evidence="3" id="KW-0489">Methyltransferase</keyword>
<comment type="subcellular location">
    <subcellularLocation>
        <location evidence="1">Chromosome</location>
    </subcellularLocation>
</comment>
<organism evidence="10 11">
    <name type="scientific">Dendrothele bispora (strain CBS 962.96)</name>
    <dbReference type="NCBI Taxonomy" id="1314807"/>
    <lineage>
        <taxon>Eukaryota</taxon>
        <taxon>Fungi</taxon>
        <taxon>Dikarya</taxon>
        <taxon>Basidiomycota</taxon>
        <taxon>Agaricomycotina</taxon>
        <taxon>Agaricomycetes</taxon>
        <taxon>Agaricomycetidae</taxon>
        <taxon>Agaricales</taxon>
        <taxon>Agaricales incertae sedis</taxon>
        <taxon>Dendrothele</taxon>
    </lineage>
</organism>
<sequence length="264" mass="29587">MEQSLGDWEYLIANINLQLAFMDTIPRTRLSLARQAIADLATDWALVVSAANAAPLSIVNEVDTLAPVSAGFQYVETNQNRYEGRFTFEVPRGGIVLECHQECACDPNSCINSVAQKPRNIPMEIFKTTERSWGVRSPVPISKGAVLGVVTGPRRTAERLKDSTYLWDLDTVQRGYEQFTMDCTQKGNWTRFLNHSCNPNLDTYAVSWDPLLKPTQHQIAVVARVDIDADVELTLDYHPQTVLSDKDAMTRPCLCGSNDCRGWF</sequence>
<dbReference type="InterPro" id="IPR046341">
    <property type="entry name" value="SET_dom_sf"/>
</dbReference>
<keyword evidence="5" id="KW-0949">S-adenosyl-L-methionine</keyword>
<evidence type="ECO:0000256" key="2">
    <source>
        <dbReference type="ARBA" id="ARBA00022454"/>
    </source>
</evidence>
<evidence type="ECO:0000259" key="8">
    <source>
        <dbReference type="PROSITE" id="PS50280"/>
    </source>
</evidence>
<dbReference type="GO" id="GO:0005694">
    <property type="term" value="C:chromosome"/>
    <property type="evidence" value="ECO:0007669"/>
    <property type="project" value="UniProtKB-SubCell"/>
</dbReference>
<dbReference type="GO" id="GO:0008168">
    <property type="term" value="F:methyltransferase activity"/>
    <property type="evidence" value="ECO:0007669"/>
    <property type="project" value="UniProtKB-KW"/>
</dbReference>
<reference evidence="10 11" key="1">
    <citation type="journal article" date="2019" name="Nat. Ecol. Evol.">
        <title>Megaphylogeny resolves global patterns of mushroom evolution.</title>
        <authorList>
            <person name="Varga T."/>
            <person name="Krizsan K."/>
            <person name="Foldi C."/>
            <person name="Dima B."/>
            <person name="Sanchez-Garcia M."/>
            <person name="Sanchez-Ramirez S."/>
            <person name="Szollosi G.J."/>
            <person name="Szarkandi J.G."/>
            <person name="Papp V."/>
            <person name="Albert L."/>
            <person name="Andreopoulos W."/>
            <person name="Angelini C."/>
            <person name="Antonin V."/>
            <person name="Barry K.W."/>
            <person name="Bougher N.L."/>
            <person name="Buchanan P."/>
            <person name="Buyck B."/>
            <person name="Bense V."/>
            <person name="Catcheside P."/>
            <person name="Chovatia M."/>
            <person name="Cooper J."/>
            <person name="Damon W."/>
            <person name="Desjardin D."/>
            <person name="Finy P."/>
            <person name="Geml J."/>
            <person name="Haridas S."/>
            <person name="Hughes K."/>
            <person name="Justo A."/>
            <person name="Karasinski D."/>
            <person name="Kautmanova I."/>
            <person name="Kiss B."/>
            <person name="Kocsube S."/>
            <person name="Kotiranta H."/>
            <person name="LaButti K.M."/>
            <person name="Lechner B.E."/>
            <person name="Liimatainen K."/>
            <person name="Lipzen A."/>
            <person name="Lukacs Z."/>
            <person name="Mihaltcheva S."/>
            <person name="Morgado L.N."/>
            <person name="Niskanen T."/>
            <person name="Noordeloos M.E."/>
            <person name="Ohm R.A."/>
            <person name="Ortiz-Santana B."/>
            <person name="Ovrebo C."/>
            <person name="Racz N."/>
            <person name="Riley R."/>
            <person name="Savchenko A."/>
            <person name="Shiryaev A."/>
            <person name="Soop K."/>
            <person name="Spirin V."/>
            <person name="Szebenyi C."/>
            <person name="Tomsovsky M."/>
            <person name="Tulloss R.E."/>
            <person name="Uehling J."/>
            <person name="Grigoriev I.V."/>
            <person name="Vagvolgyi C."/>
            <person name="Papp T."/>
            <person name="Martin F.M."/>
            <person name="Miettinen O."/>
            <person name="Hibbett D.S."/>
            <person name="Nagy L.G."/>
        </authorList>
    </citation>
    <scope>NUCLEOTIDE SEQUENCE [LARGE SCALE GENOMIC DNA]</scope>
    <source>
        <strain evidence="10 11">CBS 962.96</strain>
    </source>
</reference>
<dbReference type="InterPro" id="IPR001214">
    <property type="entry name" value="SET_dom"/>
</dbReference>
<protein>
    <submittedName>
        <fullName evidence="10">SET domain-containing protein</fullName>
    </submittedName>
</protein>
<name>A0A4S8M4V5_DENBC</name>
<feature type="domain" description="Post-SET" evidence="9">
    <location>
        <begin position="249"/>
        <end position="263"/>
    </location>
</feature>
<feature type="domain" description="SET" evidence="8">
    <location>
        <begin position="121"/>
        <end position="238"/>
    </location>
</feature>
<dbReference type="OrthoDB" id="308383at2759"/>
<dbReference type="PANTHER" id="PTHR46223">
    <property type="entry name" value="HISTONE-LYSINE N-METHYLTRANSFERASE SUV39H"/>
    <property type="match status" value="1"/>
</dbReference>
<dbReference type="PROSITE" id="PS50868">
    <property type="entry name" value="POST_SET"/>
    <property type="match status" value="1"/>
</dbReference>
<evidence type="ECO:0000256" key="5">
    <source>
        <dbReference type="ARBA" id="ARBA00022691"/>
    </source>
</evidence>
<dbReference type="SMART" id="SM00317">
    <property type="entry name" value="SET"/>
    <property type="match status" value="1"/>
</dbReference>
<keyword evidence="4" id="KW-0808">Transferase</keyword>
<dbReference type="InterPro" id="IPR003616">
    <property type="entry name" value="Post-SET_dom"/>
</dbReference>
<dbReference type="GO" id="GO:0032259">
    <property type="term" value="P:methylation"/>
    <property type="evidence" value="ECO:0007669"/>
    <property type="project" value="UniProtKB-KW"/>
</dbReference>
<gene>
    <name evidence="10" type="ORF">K435DRAFT_796651</name>
</gene>
<dbReference type="SUPFAM" id="SSF82199">
    <property type="entry name" value="SET domain"/>
    <property type="match status" value="1"/>
</dbReference>
<dbReference type="GO" id="GO:0046872">
    <property type="term" value="F:metal ion binding"/>
    <property type="evidence" value="ECO:0007669"/>
    <property type="project" value="UniProtKB-KW"/>
</dbReference>
<evidence type="ECO:0000256" key="6">
    <source>
        <dbReference type="ARBA" id="ARBA00022723"/>
    </source>
</evidence>
<dbReference type="AlphaFoldDB" id="A0A4S8M4V5"/>
<keyword evidence="2" id="KW-0158">Chromosome</keyword>
<dbReference type="EMBL" id="ML179159">
    <property type="protein sequence ID" value="THU97239.1"/>
    <property type="molecule type" value="Genomic_DNA"/>
</dbReference>
<evidence type="ECO:0000313" key="11">
    <source>
        <dbReference type="Proteomes" id="UP000297245"/>
    </source>
</evidence>
<dbReference type="PROSITE" id="PS50280">
    <property type="entry name" value="SET"/>
    <property type="match status" value="1"/>
</dbReference>
<keyword evidence="7" id="KW-0862">Zinc</keyword>
<keyword evidence="11" id="KW-1185">Reference proteome</keyword>
<evidence type="ECO:0000259" key="9">
    <source>
        <dbReference type="PROSITE" id="PS50868"/>
    </source>
</evidence>
<evidence type="ECO:0000313" key="10">
    <source>
        <dbReference type="EMBL" id="THU97239.1"/>
    </source>
</evidence>
<evidence type="ECO:0000256" key="7">
    <source>
        <dbReference type="ARBA" id="ARBA00022833"/>
    </source>
</evidence>
<dbReference type="Gene3D" id="2.170.270.10">
    <property type="entry name" value="SET domain"/>
    <property type="match status" value="1"/>
</dbReference>
<accession>A0A4S8M4V5</accession>
<dbReference type="Pfam" id="PF00856">
    <property type="entry name" value="SET"/>
    <property type="match status" value="1"/>
</dbReference>
<dbReference type="PANTHER" id="PTHR46223:SF3">
    <property type="entry name" value="HISTONE-LYSINE N-METHYLTRANSFERASE SET-23"/>
    <property type="match status" value="1"/>
</dbReference>
<evidence type="ECO:0000256" key="1">
    <source>
        <dbReference type="ARBA" id="ARBA00004286"/>
    </source>
</evidence>
<proteinExistence type="predicted"/>
<dbReference type="InterPro" id="IPR050973">
    <property type="entry name" value="H3K9_Histone-Lys_N-MTase"/>
</dbReference>
<evidence type="ECO:0000256" key="3">
    <source>
        <dbReference type="ARBA" id="ARBA00022603"/>
    </source>
</evidence>
<keyword evidence="6" id="KW-0479">Metal-binding</keyword>